<proteinExistence type="predicted"/>
<evidence type="ECO:0000313" key="1">
    <source>
        <dbReference type="EMBL" id="SVB63413.1"/>
    </source>
</evidence>
<protein>
    <submittedName>
        <fullName evidence="1">Uncharacterized protein</fullName>
    </submittedName>
</protein>
<name>A0A382FMH6_9ZZZZ</name>
<organism evidence="1">
    <name type="scientific">marine metagenome</name>
    <dbReference type="NCBI Taxonomy" id="408172"/>
    <lineage>
        <taxon>unclassified sequences</taxon>
        <taxon>metagenomes</taxon>
        <taxon>ecological metagenomes</taxon>
    </lineage>
</organism>
<reference evidence="1" key="1">
    <citation type="submission" date="2018-05" db="EMBL/GenBank/DDBJ databases">
        <authorList>
            <person name="Lanie J.A."/>
            <person name="Ng W.-L."/>
            <person name="Kazmierczak K.M."/>
            <person name="Andrzejewski T.M."/>
            <person name="Davidsen T.M."/>
            <person name="Wayne K.J."/>
            <person name="Tettelin H."/>
            <person name="Glass J.I."/>
            <person name="Rusch D."/>
            <person name="Podicherti R."/>
            <person name="Tsui H.-C.T."/>
            <person name="Winkler M.E."/>
        </authorList>
    </citation>
    <scope>NUCLEOTIDE SEQUENCE</scope>
</reference>
<gene>
    <name evidence="1" type="ORF">METZ01_LOCUS216267</name>
</gene>
<dbReference type="AlphaFoldDB" id="A0A382FMH6"/>
<dbReference type="EMBL" id="UINC01050448">
    <property type="protein sequence ID" value="SVB63413.1"/>
    <property type="molecule type" value="Genomic_DNA"/>
</dbReference>
<sequence>MGNTEIYNNDKIGRVGVTVVDL</sequence>
<accession>A0A382FMH6</accession>